<dbReference type="Proteomes" id="UP000033633">
    <property type="component" value="Unassembled WGS sequence"/>
</dbReference>
<reference evidence="3 4" key="1">
    <citation type="submission" date="2014-12" db="EMBL/GenBank/DDBJ databases">
        <title>Mercury Reductase activity and rhizosphere competence traits in the genome of root associated Photobacterium halotolerans MELD1.</title>
        <authorList>
            <person name="Mathew D.C."/>
            <person name="Huang C.-C."/>
        </authorList>
    </citation>
    <scope>NUCLEOTIDE SEQUENCE [LARGE SCALE GENOMIC DNA]</scope>
    <source>
        <strain evidence="3 4">MELD1</strain>
    </source>
</reference>
<name>A0A0F5V7K9_9GAMM</name>
<dbReference type="OrthoDB" id="5563352at2"/>
<feature type="domain" description="NADPH-dependent FMN reductase-like" evidence="2">
    <location>
        <begin position="1"/>
        <end position="141"/>
    </location>
</feature>
<dbReference type="GO" id="GO:0016491">
    <property type="term" value="F:oxidoreductase activity"/>
    <property type="evidence" value="ECO:0007669"/>
    <property type="project" value="InterPro"/>
</dbReference>
<dbReference type="PATRIC" id="fig|265726.11.peg.2872"/>
<dbReference type="GO" id="GO:0010181">
    <property type="term" value="F:FMN binding"/>
    <property type="evidence" value="ECO:0007669"/>
    <property type="project" value="TreeGrafter"/>
</dbReference>
<dbReference type="Gene3D" id="3.40.50.360">
    <property type="match status" value="1"/>
</dbReference>
<dbReference type="InterPro" id="IPR005025">
    <property type="entry name" value="FMN_Rdtase-like_dom"/>
</dbReference>
<accession>A0A0F5V7K9</accession>
<dbReference type="SUPFAM" id="SSF52218">
    <property type="entry name" value="Flavoproteins"/>
    <property type="match status" value="1"/>
</dbReference>
<comment type="caution">
    <text evidence="3">The sequence shown here is derived from an EMBL/GenBank/DDBJ whole genome shotgun (WGS) entry which is preliminary data.</text>
</comment>
<dbReference type="Pfam" id="PF03358">
    <property type="entry name" value="FMN_red"/>
    <property type="match status" value="1"/>
</dbReference>
<evidence type="ECO:0000259" key="2">
    <source>
        <dbReference type="Pfam" id="PF03358"/>
    </source>
</evidence>
<organism evidence="3 4">
    <name type="scientific">Photobacterium halotolerans</name>
    <dbReference type="NCBI Taxonomy" id="265726"/>
    <lineage>
        <taxon>Bacteria</taxon>
        <taxon>Pseudomonadati</taxon>
        <taxon>Pseudomonadota</taxon>
        <taxon>Gammaproteobacteria</taxon>
        <taxon>Vibrionales</taxon>
        <taxon>Vibrionaceae</taxon>
        <taxon>Photobacterium</taxon>
    </lineage>
</organism>
<keyword evidence="1" id="KW-0285">Flavoprotein</keyword>
<protein>
    <submittedName>
        <fullName evidence="3">Reductase</fullName>
    </submittedName>
</protein>
<dbReference type="InterPro" id="IPR029039">
    <property type="entry name" value="Flavoprotein-like_sf"/>
</dbReference>
<sequence>MKLSIISGSHRQESYSAKAATYLQHLAYSEGFREVDVFDLSVLDFPLWNDGVWRGSEEWSEWRQLADDLKTSDAIVLITPEWHGMATPALKNFLLLCTSAELGHKPVLLASVSASVNGVYPISELRMTGSKNNHACFIPDHLIFRDCETLLSADKAVSDERFHARATYTVQSLAAYARALGPVREALQQGMKDFPFGM</sequence>
<dbReference type="EMBL" id="JWYV01000026">
    <property type="protein sequence ID" value="KKC98098.1"/>
    <property type="molecule type" value="Genomic_DNA"/>
</dbReference>
<evidence type="ECO:0000256" key="1">
    <source>
        <dbReference type="ARBA" id="ARBA00022643"/>
    </source>
</evidence>
<dbReference type="STRING" id="265726.KY46_20335"/>
<dbReference type="AlphaFoldDB" id="A0A0F5V7K9"/>
<dbReference type="GO" id="GO:0005829">
    <property type="term" value="C:cytosol"/>
    <property type="evidence" value="ECO:0007669"/>
    <property type="project" value="TreeGrafter"/>
</dbReference>
<keyword evidence="4" id="KW-1185">Reference proteome</keyword>
<dbReference type="PANTHER" id="PTHR30543:SF31">
    <property type="entry name" value="NADPH-DEPENDENT AZOREDUCTASE AZR"/>
    <property type="match status" value="1"/>
</dbReference>
<dbReference type="PANTHER" id="PTHR30543">
    <property type="entry name" value="CHROMATE REDUCTASE"/>
    <property type="match status" value="1"/>
</dbReference>
<gene>
    <name evidence="3" type="ORF">KY46_20335</name>
</gene>
<proteinExistence type="predicted"/>
<evidence type="ECO:0000313" key="4">
    <source>
        <dbReference type="Proteomes" id="UP000033633"/>
    </source>
</evidence>
<dbReference type="RefSeq" id="WP_046222421.1">
    <property type="nucleotide sequence ID" value="NZ_JWYV01000026.1"/>
</dbReference>
<keyword evidence="1" id="KW-0288">FMN</keyword>
<evidence type="ECO:0000313" key="3">
    <source>
        <dbReference type="EMBL" id="KKC98098.1"/>
    </source>
</evidence>
<dbReference type="InterPro" id="IPR050712">
    <property type="entry name" value="NAD(P)H-dep_reductase"/>
</dbReference>